<evidence type="ECO:0000256" key="3">
    <source>
        <dbReference type="ARBA" id="ARBA00022741"/>
    </source>
</evidence>
<evidence type="ECO:0000313" key="8">
    <source>
        <dbReference type="Proteomes" id="UP000094412"/>
    </source>
</evidence>
<dbReference type="PANTHER" id="PTHR43820:SF4">
    <property type="entry name" value="HIGH-AFFINITY BRANCHED-CHAIN AMINO ACID TRANSPORT ATP-BINDING PROTEIN LIVF"/>
    <property type="match status" value="1"/>
</dbReference>
<reference evidence="7 8" key="1">
    <citation type="submission" date="2016-08" db="EMBL/GenBank/DDBJ databases">
        <title>Whole genome sequence of Mesorhizobium sp. strain UASWS1009 isolated from industrial sewage.</title>
        <authorList>
            <person name="Crovadore J."/>
            <person name="Calmin G."/>
            <person name="Chablais R."/>
            <person name="Cochard B."/>
            <person name="Lefort F."/>
        </authorList>
    </citation>
    <scope>NUCLEOTIDE SEQUENCE [LARGE SCALE GENOMIC DNA]</scope>
    <source>
        <strain evidence="7 8">UASWS1009</strain>
    </source>
</reference>
<dbReference type="Proteomes" id="UP000094412">
    <property type="component" value="Unassembled WGS sequence"/>
</dbReference>
<dbReference type="InterPro" id="IPR027417">
    <property type="entry name" value="P-loop_NTPase"/>
</dbReference>
<dbReference type="InterPro" id="IPR003593">
    <property type="entry name" value="AAA+_ATPase"/>
</dbReference>
<organism evidence="7 8">
    <name type="scientific">Mesorhizobium hungaricum</name>
    <dbReference type="NCBI Taxonomy" id="1566387"/>
    <lineage>
        <taxon>Bacteria</taxon>
        <taxon>Pseudomonadati</taxon>
        <taxon>Pseudomonadota</taxon>
        <taxon>Alphaproteobacteria</taxon>
        <taxon>Hyphomicrobiales</taxon>
        <taxon>Phyllobacteriaceae</taxon>
        <taxon>Mesorhizobium</taxon>
    </lineage>
</organism>
<dbReference type="AlphaFoldDB" id="A0A1C2E3R2"/>
<keyword evidence="5" id="KW-0029">Amino-acid transport</keyword>
<dbReference type="OrthoDB" id="9776369at2"/>
<dbReference type="CDD" id="cd03224">
    <property type="entry name" value="ABC_TM1139_LivF_branched"/>
    <property type="match status" value="1"/>
</dbReference>
<evidence type="ECO:0000256" key="1">
    <source>
        <dbReference type="ARBA" id="ARBA00005417"/>
    </source>
</evidence>
<dbReference type="STRING" id="1566387.QV13_07180"/>
<dbReference type="InterPro" id="IPR017871">
    <property type="entry name" value="ABC_transporter-like_CS"/>
</dbReference>
<feature type="domain" description="ABC transporter" evidence="6">
    <location>
        <begin position="7"/>
        <end position="239"/>
    </location>
</feature>
<sequence length="251" mass="27155">MGQDHILSVTDLRIQYGRVQVLHGVSFDVPAGALLAIVGPNGAGKSSTLSAIAGGVAGAGDVRFDGRSILGLKPEAIARSGLSFVPEGRHVFGSLSVEENLRIGTFMRGDRQRLEQDLQLVLTYFPKLKERIRQAGGKLSGGEQQMLVIGRALMTRPKLMLIDEPSLGLAPRIVEEVYAILQRLRSQEGVSILVNEQSSRRVMSFADEIIVLRDGRVQLKGQPSDLAKSHALHDAYFGTGTFDRDSGEAIP</sequence>
<keyword evidence="3" id="KW-0547">Nucleotide-binding</keyword>
<dbReference type="Pfam" id="PF00005">
    <property type="entry name" value="ABC_tran"/>
    <property type="match status" value="1"/>
</dbReference>
<dbReference type="GO" id="GO:0005524">
    <property type="term" value="F:ATP binding"/>
    <property type="evidence" value="ECO:0007669"/>
    <property type="project" value="UniProtKB-KW"/>
</dbReference>
<evidence type="ECO:0000256" key="5">
    <source>
        <dbReference type="ARBA" id="ARBA00022970"/>
    </source>
</evidence>
<dbReference type="GO" id="GO:0016887">
    <property type="term" value="F:ATP hydrolysis activity"/>
    <property type="evidence" value="ECO:0007669"/>
    <property type="project" value="InterPro"/>
</dbReference>
<keyword evidence="8" id="KW-1185">Reference proteome</keyword>
<evidence type="ECO:0000313" key="7">
    <source>
        <dbReference type="EMBL" id="OCX21575.1"/>
    </source>
</evidence>
<comment type="caution">
    <text evidence="7">The sequence shown here is derived from an EMBL/GenBank/DDBJ whole genome shotgun (WGS) entry which is preliminary data.</text>
</comment>
<dbReference type="PROSITE" id="PS50893">
    <property type="entry name" value="ABC_TRANSPORTER_2"/>
    <property type="match status" value="1"/>
</dbReference>
<evidence type="ECO:0000256" key="2">
    <source>
        <dbReference type="ARBA" id="ARBA00022448"/>
    </source>
</evidence>
<dbReference type="PROSITE" id="PS00211">
    <property type="entry name" value="ABC_TRANSPORTER_1"/>
    <property type="match status" value="1"/>
</dbReference>
<dbReference type="InterPro" id="IPR052156">
    <property type="entry name" value="BCAA_Transport_ATP-bd_LivF"/>
</dbReference>
<comment type="similarity">
    <text evidence="1">Belongs to the ABC transporter superfamily.</text>
</comment>
<dbReference type="InterPro" id="IPR003439">
    <property type="entry name" value="ABC_transporter-like_ATP-bd"/>
</dbReference>
<protein>
    <recommendedName>
        <fullName evidence="6">ABC transporter domain-containing protein</fullName>
    </recommendedName>
</protein>
<dbReference type="SUPFAM" id="SSF52540">
    <property type="entry name" value="P-loop containing nucleoside triphosphate hydrolases"/>
    <property type="match status" value="1"/>
</dbReference>
<dbReference type="Gene3D" id="3.40.50.300">
    <property type="entry name" value="P-loop containing nucleotide triphosphate hydrolases"/>
    <property type="match status" value="1"/>
</dbReference>
<evidence type="ECO:0000256" key="4">
    <source>
        <dbReference type="ARBA" id="ARBA00022840"/>
    </source>
</evidence>
<name>A0A1C2E3R2_9HYPH</name>
<dbReference type="GO" id="GO:0015807">
    <property type="term" value="P:L-amino acid transport"/>
    <property type="evidence" value="ECO:0007669"/>
    <property type="project" value="TreeGrafter"/>
</dbReference>
<keyword evidence="4" id="KW-0067">ATP-binding</keyword>
<dbReference type="EMBL" id="MDEO01000028">
    <property type="protein sequence ID" value="OCX21575.1"/>
    <property type="molecule type" value="Genomic_DNA"/>
</dbReference>
<keyword evidence="2" id="KW-0813">Transport</keyword>
<dbReference type="SMART" id="SM00382">
    <property type="entry name" value="AAA"/>
    <property type="match status" value="1"/>
</dbReference>
<gene>
    <name evidence="7" type="ORF">QV13_07180</name>
</gene>
<dbReference type="PANTHER" id="PTHR43820">
    <property type="entry name" value="HIGH-AFFINITY BRANCHED-CHAIN AMINO ACID TRANSPORT ATP-BINDING PROTEIN LIVF"/>
    <property type="match status" value="1"/>
</dbReference>
<accession>A0A1C2E3R2</accession>
<evidence type="ECO:0000259" key="6">
    <source>
        <dbReference type="PROSITE" id="PS50893"/>
    </source>
</evidence>
<proteinExistence type="inferred from homology"/>
<dbReference type="GO" id="GO:0015658">
    <property type="term" value="F:branched-chain amino acid transmembrane transporter activity"/>
    <property type="evidence" value="ECO:0007669"/>
    <property type="project" value="TreeGrafter"/>
</dbReference>